<feature type="transmembrane region" description="Helical" evidence="1">
    <location>
        <begin position="98"/>
        <end position="120"/>
    </location>
</feature>
<dbReference type="InterPro" id="IPR010699">
    <property type="entry name" value="DUF1275"/>
</dbReference>
<feature type="transmembrane region" description="Helical" evidence="1">
    <location>
        <begin position="64"/>
        <end position="86"/>
    </location>
</feature>
<reference evidence="3" key="1">
    <citation type="submission" date="2018-11" db="EMBL/GenBank/DDBJ databases">
        <title>FDA dAtabase for Regulatory Grade micrObial Sequences (FDA-ARGOS): Supporting development and validation of Infectious Disease Dx tests.</title>
        <authorList>
            <person name="Goldberg B."/>
            <person name="Campos J."/>
            <person name="Tallon L."/>
            <person name="Sadzewicz L."/>
            <person name="Zhao X."/>
            <person name="Vavikolanu K."/>
            <person name="Mehta A."/>
            <person name="Aluvathingal J."/>
            <person name="Nadendla S."/>
            <person name="Geyer C."/>
            <person name="Nandy P."/>
            <person name="Yan Y."/>
            <person name="Sichtig H."/>
        </authorList>
    </citation>
    <scope>NUCLEOTIDE SEQUENCE [LARGE SCALE GENOMIC DNA]</scope>
    <source>
        <strain evidence="3">FDAARGOS_614</strain>
        <plasmid evidence="3">unnamed2</plasmid>
    </source>
</reference>
<keyword evidence="1" id="KW-1133">Transmembrane helix</keyword>
<feature type="transmembrane region" description="Helical" evidence="1">
    <location>
        <begin position="126"/>
        <end position="145"/>
    </location>
</feature>
<dbReference type="AlphaFoldDB" id="A0A3G8HA12"/>
<keyword evidence="1" id="KW-0472">Membrane</keyword>
<evidence type="ECO:0000256" key="1">
    <source>
        <dbReference type="SAM" id="Phobius"/>
    </source>
</evidence>
<protein>
    <submittedName>
        <fullName evidence="2">DUF1275 domain-containing protein</fullName>
    </submittedName>
</protein>
<gene>
    <name evidence="2" type="ORF">EHF44_27140</name>
</gene>
<feature type="transmembrane region" description="Helical" evidence="1">
    <location>
        <begin position="221"/>
        <end position="238"/>
    </location>
</feature>
<sequence length="256" mass="27382">MRRFSYLTHRHRTPSSNLALGLLLALNAGAINAGGYIVLQRYTSHMTGFASQVADGVVLSDFELGVASAAALVSFTIGAATTSMLVNFSRRIRARNTYALPLLLEAALLFPFGVLGTATLSWQTPFAAPATVLLLCFIMGLQNAIGSKTSAGTVRTTHMTGNITDVGIELGKMLYWNRREVSKHVSVRADVPRLQRSGGLLLSFILGGMAGAAGFQSIGFVFVTPFACLLFALAWIPARADFVRRGSTEGRHASRS</sequence>
<geneLocation type="plasmid" evidence="2">
    <name>unnamed2</name>
</geneLocation>
<dbReference type="PANTHER" id="PTHR37314:SF4">
    <property type="entry name" value="UPF0700 TRANSMEMBRANE PROTEIN YOAK"/>
    <property type="match status" value="1"/>
</dbReference>
<dbReference type="OrthoDB" id="270162at2"/>
<dbReference type="Proteomes" id="UP000270411">
    <property type="component" value="Plasmid unnamed2"/>
</dbReference>
<name>A0A3G8HA12_9BURK</name>
<proteinExistence type="predicted"/>
<dbReference type="RefSeq" id="WP_124686878.1">
    <property type="nucleotide sequence ID" value="NZ_CP033971.1"/>
</dbReference>
<organism evidence="2 3">
    <name type="scientific">Cupriavidus pauculus</name>
    <dbReference type="NCBI Taxonomy" id="82633"/>
    <lineage>
        <taxon>Bacteria</taxon>
        <taxon>Pseudomonadati</taxon>
        <taxon>Pseudomonadota</taxon>
        <taxon>Betaproteobacteria</taxon>
        <taxon>Burkholderiales</taxon>
        <taxon>Burkholderiaceae</taxon>
        <taxon>Cupriavidus</taxon>
    </lineage>
</organism>
<dbReference type="KEGG" id="cpau:EHF44_27140"/>
<dbReference type="EMBL" id="CP033971">
    <property type="protein sequence ID" value="AZG17149.1"/>
    <property type="molecule type" value="Genomic_DNA"/>
</dbReference>
<keyword evidence="2" id="KW-0614">Plasmid</keyword>
<dbReference type="Pfam" id="PF06912">
    <property type="entry name" value="DUF1275"/>
    <property type="match status" value="1"/>
</dbReference>
<evidence type="ECO:0000313" key="2">
    <source>
        <dbReference type="EMBL" id="AZG17149.1"/>
    </source>
</evidence>
<accession>A0A3G8HA12</accession>
<dbReference type="PANTHER" id="PTHR37314">
    <property type="entry name" value="SLR0142 PROTEIN"/>
    <property type="match status" value="1"/>
</dbReference>
<keyword evidence="1" id="KW-0812">Transmembrane</keyword>
<feature type="transmembrane region" description="Helical" evidence="1">
    <location>
        <begin position="198"/>
        <end position="215"/>
    </location>
</feature>
<evidence type="ECO:0000313" key="3">
    <source>
        <dbReference type="Proteomes" id="UP000270411"/>
    </source>
</evidence>